<sequence>MKIYITSEEIYIRSAEKTPTKDIKSDRKKMATERYPITFPSSKAFRSCKSTKTYENNAHHILNGRLLLIYIYFFFFLNPTELQPFMRFEKGISYSNAEVIWEVGSGKKEFRNVPKYHLEARRKGTVVLKTENEIHCGG</sequence>
<protein>
    <submittedName>
        <fullName evidence="2">Uncharacterized protein</fullName>
    </submittedName>
</protein>
<feature type="transmembrane region" description="Helical" evidence="1">
    <location>
        <begin position="60"/>
        <end position="77"/>
    </location>
</feature>
<evidence type="ECO:0000313" key="3">
    <source>
        <dbReference type="Proteomes" id="UP001054945"/>
    </source>
</evidence>
<organism evidence="2 3">
    <name type="scientific">Caerostris extrusa</name>
    <name type="common">Bark spider</name>
    <name type="synonym">Caerostris bankana</name>
    <dbReference type="NCBI Taxonomy" id="172846"/>
    <lineage>
        <taxon>Eukaryota</taxon>
        <taxon>Metazoa</taxon>
        <taxon>Ecdysozoa</taxon>
        <taxon>Arthropoda</taxon>
        <taxon>Chelicerata</taxon>
        <taxon>Arachnida</taxon>
        <taxon>Araneae</taxon>
        <taxon>Araneomorphae</taxon>
        <taxon>Entelegynae</taxon>
        <taxon>Araneoidea</taxon>
        <taxon>Araneidae</taxon>
        <taxon>Caerostris</taxon>
    </lineage>
</organism>
<dbReference type="AlphaFoldDB" id="A0AAV4QEE0"/>
<gene>
    <name evidence="2" type="ORF">CEXT_150511</name>
</gene>
<comment type="caution">
    <text evidence="2">The sequence shown here is derived from an EMBL/GenBank/DDBJ whole genome shotgun (WGS) entry which is preliminary data.</text>
</comment>
<keyword evidence="1" id="KW-0472">Membrane</keyword>
<reference evidence="2 3" key="1">
    <citation type="submission" date="2021-06" db="EMBL/GenBank/DDBJ databases">
        <title>Caerostris extrusa draft genome.</title>
        <authorList>
            <person name="Kono N."/>
            <person name="Arakawa K."/>
        </authorList>
    </citation>
    <scope>NUCLEOTIDE SEQUENCE [LARGE SCALE GENOMIC DNA]</scope>
</reference>
<name>A0AAV4QEE0_CAEEX</name>
<dbReference type="EMBL" id="BPLR01005957">
    <property type="protein sequence ID" value="GIY06410.1"/>
    <property type="molecule type" value="Genomic_DNA"/>
</dbReference>
<accession>A0AAV4QEE0</accession>
<proteinExistence type="predicted"/>
<keyword evidence="1" id="KW-0812">Transmembrane</keyword>
<evidence type="ECO:0000313" key="2">
    <source>
        <dbReference type="EMBL" id="GIY06410.1"/>
    </source>
</evidence>
<evidence type="ECO:0000256" key="1">
    <source>
        <dbReference type="SAM" id="Phobius"/>
    </source>
</evidence>
<keyword evidence="3" id="KW-1185">Reference proteome</keyword>
<dbReference type="Proteomes" id="UP001054945">
    <property type="component" value="Unassembled WGS sequence"/>
</dbReference>
<keyword evidence="1" id="KW-1133">Transmembrane helix</keyword>